<evidence type="ECO:0000313" key="6">
    <source>
        <dbReference type="EMBL" id="KAG0572226.1"/>
    </source>
</evidence>
<comment type="caution">
    <text evidence="6">The sequence shown here is derived from an EMBL/GenBank/DDBJ whole genome shotgun (WGS) entry which is preliminary data.</text>
</comment>
<proteinExistence type="inferred from homology"/>
<organism evidence="6 7">
    <name type="scientific">Ceratodon purpureus</name>
    <name type="common">Fire moss</name>
    <name type="synonym">Dicranum purpureum</name>
    <dbReference type="NCBI Taxonomy" id="3225"/>
    <lineage>
        <taxon>Eukaryota</taxon>
        <taxon>Viridiplantae</taxon>
        <taxon>Streptophyta</taxon>
        <taxon>Embryophyta</taxon>
        <taxon>Bryophyta</taxon>
        <taxon>Bryophytina</taxon>
        <taxon>Bryopsida</taxon>
        <taxon>Dicranidae</taxon>
        <taxon>Pseudoditrichales</taxon>
        <taxon>Ditrichaceae</taxon>
        <taxon>Ceratodon</taxon>
    </lineage>
</organism>
<evidence type="ECO:0000256" key="1">
    <source>
        <dbReference type="ARBA" id="ARBA00007806"/>
    </source>
</evidence>
<keyword evidence="7" id="KW-1185">Reference proteome</keyword>
<dbReference type="InterPro" id="IPR017853">
    <property type="entry name" value="GH"/>
</dbReference>
<dbReference type="InterPro" id="IPR048395">
    <property type="entry name" value="Glyco_hydro_31_C"/>
</dbReference>
<dbReference type="InterPro" id="IPR013780">
    <property type="entry name" value="Glyco_hydro_b"/>
</dbReference>
<evidence type="ECO:0000259" key="5">
    <source>
        <dbReference type="Pfam" id="PF21365"/>
    </source>
</evidence>
<evidence type="ECO:0000256" key="3">
    <source>
        <dbReference type="SAM" id="MobiDB-lite"/>
    </source>
</evidence>
<dbReference type="SUPFAM" id="SSF51011">
    <property type="entry name" value="Glycosyl hydrolase domain"/>
    <property type="match status" value="1"/>
</dbReference>
<accession>A0A8T0HN26</accession>
<dbReference type="InterPro" id="IPR000322">
    <property type="entry name" value="Glyco_hydro_31_TIM"/>
</dbReference>
<feature type="domain" description="Glycosyl hydrolase family 31 C-terminal" evidence="5">
    <location>
        <begin position="848"/>
        <end position="938"/>
    </location>
</feature>
<dbReference type="EMBL" id="CM026426">
    <property type="protein sequence ID" value="KAG0572226.1"/>
    <property type="molecule type" value="Genomic_DNA"/>
</dbReference>
<evidence type="ECO:0000256" key="2">
    <source>
        <dbReference type="RuleBase" id="RU361185"/>
    </source>
</evidence>
<dbReference type="GO" id="GO:0004553">
    <property type="term" value="F:hydrolase activity, hydrolyzing O-glycosyl compounds"/>
    <property type="evidence" value="ECO:0007669"/>
    <property type="project" value="InterPro"/>
</dbReference>
<feature type="domain" description="Glycoside hydrolase family 31 TIM barrel" evidence="4">
    <location>
        <begin position="489"/>
        <end position="818"/>
    </location>
</feature>
<dbReference type="Gene3D" id="2.60.40.1180">
    <property type="entry name" value="Golgi alpha-mannosidase II"/>
    <property type="match status" value="1"/>
</dbReference>
<keyword evidence="2" id="KW-0326">Glycosidase</keyword>
<name>A0A8T0HN26_CERPU</name>
<dbReference type="InterPro" id="IPR044112">
    <property type="entry name" value="YihQ_TIM-like"/>
</dbReference>
<evidence type="ECO:0008006" key="8">
    <source>
        <dbReference type="Google" id="ProtNLM"/>
    </source>
</evidence>
<dbReference type="CDD" id="cd06594">
    <property type="entry name" value="GH31_glucosidase_YihQ"/>
    <property type="match status" value="1"/>
</dbReference>
<dbReference type="PANTHER" id="PTHR46959">
    <property type="entry name" value="SULFOQUINOVOSIDASE"/>
    <property type="match status" value="1"/>
</dbReference>
<feature type="region of interest" description="Disordered" evidence="3">
    <location>
        <begin position="196"/>
        <end position="215"/>
    </location>
</feature>
<dbReference type="CDD" id="cd14752">
    <property type="entry name" value="GH31_N"/>
    <property type="match status" value="1"/>
</dbReference>
<sequence>MARGKGPLPRRLYNPFPRQPRGLQFVRGDLHFDATRLTSRTLSAGKSFFVSWDAHLGRVSVHHRNLVDRALWGTPCHGCFVSAALGESSVHESHGSYSLNDKVELLLTHQTVEDIAISTANSSNNSLKSSIASEQCKASAGRSVCFRTGEVNSRESTSPEVDPDGMVVDGNGDVVVVSGCLYSTCKLAREELRDYHEGKRREDGSPFHEEAEDGNDEGVEISSWFVEENGVMRVGVRYRLVFSEKRENQLGFHVELDLPMRRRGDASSFFTKSVRFVESANGWDWTSKVPLSGSRAFNIGKGWEWRYGMGGAYPLRRVMSLSGFRSSEEEELVNVPRLNRVLLTYASHARERFFGFGEQFSFFDLKGRRVPIMVQEQGLGRGDQPITAAANFVAYRAGGDWHTTYAPSPHYLTSDMNSLYLEGYEHSVFDLTQRDCVQVQVHAGSMKGRILYGQTPPELIKEYTAAVGRMRALPAWITKGAIVGMQGGHDAVREVWRKVREYDVPLSAFWLQDWVGQRKTSVGWQLWWNWEVDRDHYPAWEELISDLRASSVRTMAYCNPFIVSTDEKPNRRKDLFTVAKNEGYVVPDAFGAPYMIPITSFEATMLDLTNPETRRWFKGRLYDMVKTGVRGWMADFGESLPFDSCLHSGEDPATAHNRYPEMWAELNREFVEEWEQEQRAEKQKLAAMSLIDPKPAHEEGNLDDEDDGDELVFFMRAGYRGSPRWATLFWEGDQMVSWQRNDGIKSAVTGLLSSGVSGYAFNHSDIGGYCTVDLPFIRHSRSEELLLRWMELNAFSAIFRTHEGNVPSANAQFYSNDTTLRHFARCARIFQAWEFCRRQLVKEAAAVGMPVVRHLFLHYPDDQYVQTIVYQQFLVGSEILVVPVLDKGHTQVQAYFPSGDIWEHIWTGDLYKAPNKEGLKVWVQAPLGFPAVFVKRGSWVGQQFMHNLVKEKLKVS</sequence>
<evidence type="ECO:0000313" key="7">
    <source>
        <dbReference type="Proteomes" id="UP000822688"/>
    </source>
</evidence>
<dbReference type="InterPro" id="IPR011013">
    <property type="entry name" value="Gal_mutarotase_sf_dom"/>
</dbReference>
<comment type="similarity">
    <text evidence="1 2">Belongs to the glycosyl hydrolase 31 family.</text>
</comment>
<dbReference type="Gene3D" id="2.60.40.1760">
    <property type="entry name" value="glycosyl hydrolase (family 31)"/>
    <property type="match status" value="1"/>
</dbReference>
<dbReference type="Proteomes" id="UP000822688">
    <property type="component" value="Chromosome V"/>
</dbReference>
<dbReference type="AlphaFoldDB" id="A0A8T0HN26"/>
<dbReference type="GO" id="GO:0030246">
    <property type="term" value="F:carbohydrate binding"/>
    <property type="evidence" value="ECO:0007669"/>
    <property type="project" value="InterPro"/>
</dbReference>
<gene>
    <name evidence="6" type="ORF">KC19_VG078100</name>
</gene>
<reference evidence="6" key="1">
    <citation type="submission" date="2020-06" db="EMBL/GenBank/DDBJ databases">
        <title>WGS assembly of Ceratodon purpureus strain R40.</title>
        <authorList>
            <person name="Carey S.B."/>
            <person name="Jenkins J."/>
            <person name="Shu S."/>
            <person name="Lovell J.T."/>
            <person name="Sreedasyam A."/>
            <person name="Maumus F."/>
            <person name="Tiley G.P."/>
            <person name="Fernandez-Pozo N."/>
            <person name="Barry K."/>
            <person name="Chen C."/>
            <person name="Wang M."/>
            <person name="Lipzen A."/>
            <person name="Daum C."/>
            <person name="Saski C.A."/>
            <person name="Payton A.C."/>
            <person name="Mcbreen J.C."/>
            <person name="Conrad R.E."/>
            <person name="Kollar L.M."/>
            <person name="Olsson S."/>
            <person name="Huttunen S."/>
            <person name="Landis J.B."/>
            <person name="Wickett N.J."/>
            <person name="Johnson M.G."/>
            <person name="Rensing S.A."/>
            <person name="Grimwood J."/>
            <person name="Schmutz J."/>
            <person name="Mcdaniel S.F."/>
        </authorList>
    </citation>
    <scope>NUCLEOTIDE SEQUENCE</scope>
    <source>
        <strain evidence="6">R40</strain>
    </source>
</reference>
<feature type="compositionally biased region" description="Basic and acidic residues" evidence="3">
    <location>
        <begin position="196"/>
        <end position="209"/>
    </location>
</feature>
<dbReference type="Gene3D" id="3.20.20.80">
    <property type="entry name" value="Glycosidases"/>
    <property type="match status" value="2"/>
</dbReference>
<dbReference type="Pfam" id="PF21365">
    <property type="entry name" value="Glyco_hydro_31_3rd"/>
    <property type="match status" value="1"/>
</dbReference>
<dbReference type="PANTHER" id="PTHR46959:SF2">
    <property type="entry name" value="SULFOQUINOVOSIDASE"/>
    <property type="match status" value="1"/>
</dbReference>
<keyword evidence="2" id="KW-0378">Hydrolase</keyword>
<dbReference type="GO" id="GO:0005975">
    <property type="term" value="P:carbohydrate metabolic process"/>
    <property type="evidence" value="ECO:0007669"/>
    <property type="project" value="InterPro"/>
</dbReference>
<evidence type="ECO:0000259" key="4">
    <source>
        <dbReference type="Pfam" id="PF01055"/>
    </source>
</evidence>
<dbReference type="SUPFAM" id="SSF74650">
    <property type="entry name" value="Galactose mutarotase-like"/>
    <property type="match status" value="1"/>
</dbReference>
<dbReference type="InterPro" id="IPR052990">
    <property type="entry name" value="Sulfoquinovosidase_GH31"/>
</dbReference>
<dbReference type="SUPFAM" id="SSF51445">
    <property type="entry name" value="(Trans)glycosidases"/>
    <property type="match status" value="1"/>
</dbReference>
<dbReference type="Pfam" id="PF01055">
    <property type="entry name" value="Glyco_hydro_31_2nd"/>
    <property type="match status" value="1"/>
</dbReference>
<protein>
    <recommendedName>
        <fullName evidence="8">Alpha-glucosidase</fullName>
    </recommendedName>
</protein>